<evidence type="ECO:0000256" key="1">
    <source>
        <dbReference type="SAM" id="Phobius"/>
    </source>
</evidence>
<keyword evidence="3" id="KW-1185">Reference proteome</keyword>
<protein>
    <submittedName>
        <fullName evidence="2">Uncharacterized protein</fullName>
    </submittedName>
</protein>
<keyword evidence="1" id="KW-1133">Transmembrane helix</keyword>
<evidence type="ECO:0000313" key="2">
    <source>
        <dbReference type="EMBL" id="GLI62404.1"/>
    </source>
</evidence>
<keyword evidence="1" id="KW-0812">Transmembrane</keyword>
<name>A0ABQ5RZ40_9CHLO</name>
<evidence type="ECO:0000313" key="3">
    <source>
        <dbReference type="Proteomes" id="UP001165090"/>
    </source>
</evidence>
<proteinExistence type="predicted"/>
<accession>A0ABQ5RZ40</accession>
<keyword evidence="1" id="KW-0472">Membrane</keyword>
<dbReference type="Proteomes" id="UP001165090">
    <property type="component" value="Unassembled WGS sequence"/>
</dbReference>
<comment type="caution">
    <text evidence="2">The sequence shown here is derived from an EMBL/GenBank/DDBJ whole genome shotgun (WGS) entry which is preliminary data.</text>
</comment>
<feature type="transmembrane region" description="Helical" evidence="1">
    <location>
        <begin position="54"/>
        <end position="79"/>
    </location>
</feature>
<sequence length="298" mass="33846">MSGSVCLSLGLCAGAILVFTGRGIRLLLLILMNCLELDSGLCFLLSINFVVKDYFILSLGLSAFIYKLGLFCLMGLRYVSINPYLIRQVIEPGILEVQEGYFERSMCDRMVKLQRSFLRTVAGVKMVTNSLLFRELFQDPLHVFWAKLVFSFGNKLVALKDTIYNSVFREEIRSALGSSCGVESWGCKVIRDLQALGLDLHNIGPSSDVQERVDTLANCRLAVYNIMEELKDQFRAIGLSQVKPREFVSDNRQPGVKCRYQPWMGEPCHPKEYISLMHHMCLICFRLCCWAAEVNRPK</sequence>
<dbReference type="EMBL" id="BSDZ01000013">
    <property type="protein sequence ID" value="GLI62404.1"/>
    <property type="molecule type" value="Genomic_DNA"/>
</dbReference>
<organism evidence="2 3">
    <name type="scientific">Volvox africanus</name>
    <dbReference type="NCBI Taxonomy" id="51714"/>
    <lineage>
        <taxon>Eukaryota</taxon>
        <taxon>Viridiplantae</taxon>
        <taxon>Chlorophyta</taxon>
        <taxon>core chlorophytes</taxon>
        <taxon>Chlorophyceae</taxon>
        <taxon>CS clade</taxon>
        <taxon>Chlamydomonadales</taxon>
        <taxon>Volvocaceae</taxon>
        <taxon>Volvox</taxon>
    </lineage>
</organism>
<gene>
    <name evidence="2" type="ORF">VaNZ11_005012</name>
</gene>
<reference evidence="2 3" key="1">
    <citation type="journal article" date="2023" name="IScience">
        <title>Expanded male sex-determining region conserved during the evolution of homothallism in the green alga Volvox.</title>
        <authorList>
            <person name="Yamamoto K."/>
            <person name="Matsuzaki R."/>
            <person name="Mahakham W."/>
            <person name="Heman W."/>
            <person name="Sekimoto H."/>
            <person name="Kawachi M."/>
            <person name="Minakuchi Y."/>
            <person name="Toyoda A."/>
            <person name="Nozaki H."/>
        </authorList>
    </citation>
    <scope>NUCLEOTIDE SEQUENCE [LARGE SCALE GENOMIC DNA]</scope>
    <source>
        <strain evidence="2 3">NIES-4468</strain>
    </source>
</reference>